<protein>
    <submittedName>
        <fullName evidence="2">Uncharacterized protein</fullName>
    </submittedName>
</protein>
<feature type="transmembrane region" description="Helical" evidence="1">
    <location>
        <begin position="26"/>
        <end position="47"/>
    </location>
</feature>
<keyword evidence="3" id="KW-1185">Reference proteome</keyword>
<gene>
    <name evidence="2" type="ORF">OU798_07285</name>
</gene>
<keyword evidence="1" id="KW-0472">Membrane</keyword>
<evidence type="ECO:0000313" key="3">
    <source>
        <dbReference type="Proteomes" id="UP001145087"/>
    </source>
</evidence>
<dbReference type="EMBL" id="JAPOHD010000013">
    <property type="protein sequence ID" value="MCY1720139.1"/>
    <property type="molecule type" value="Genomic_DNA"/>
</dbReference>
<reference evidence="2" key="1">
    <citation type="submission" date="2022-11" db="EMBL/GenBank/DDBJ databases">
        <title>Marilongibacter aestuarii gen. nov., sp. nov., isolated from tidal flat sediment.</title>
        <authorList>
            <person name="Jiayan W."/>
        </authorList>
    </citation>
    <scope>NUCLEOTIDE SEQUENCE</scope>
    <source>
        <strain evidence="2">Z1-6</strain>
    </source>
</reference>
<comment type="caution">
    <text evidence="2">The sequence shown here is derived from an EMBL/GenBank/DDBJ whole genome shotgun (WGS) entry which is preliminary data.</text>
</comment>
<name>A0A9X3F403_9BACT</name>
<sequence length="85" mass="9896">MTVKEWFKTQFTLDAIKASLPVWKKVFTSGWNLIMFLGLALMGFEMWKLSADAGGATTFLSTWLVIHRYIIAYKNRQIKNLIEKH</sequence>
<organism evidence="2 3">
    <name type="scientific">Draconibacterium aestuarii</name>
    <dbReference type="NCBI Taxonomy" id="2998507"/>
    <lineage>
        <taxon>Bacteria</taxon>
        <taxon>Pseudomonadati</taxon>
        <taxon>Bacteroidota</taxon>
        <taxon>Bacteroidia</taxon>
        <taxon>Marinilabiliales</taxon>
        <taxon>Prolixibacteraceae</taxon>
        <taxon>Draconibacterium</taxon>
    </lineage>
</organism>
<dbReference type="RefSeq" id="WP_343332473.1">
    <property type="nucleotide sequence ID" value="NZ_JAPOHD010000013.1"/>
</dbReference>
<dbReference type="AlphaFoldDB" id="A0A9X3F403"/>
<evidence type="ECO:0000313" key="2">
    <source>
        <dbReference type="EMBL" id="MCY1720139.1"/>
    </source>
</evidence>
<proteinExistence type="predicted"/>
<keyword evidence="1" id="KW-1133">Transmembrane helix</keyword>
<accession>A0A9X3F403</accession>
<dbReference type="Proteomes" id="UP001145087">
    <property type="component" value="Unassembled WGS sequence"/>
</dbReference>
<feature type="transmembrane region" description="Helical" evidence="1">
    <location>
        <begin position="53"/>
        <end position="71"/>
    </location>
</feature>
<keyword evidence="1" id="KW-0812">Transmembrane</keyword>
<evidence type="ECO:0000256" key="1">
    <source>
        <dbReference type="SAM" id="Phobius"/>
    </source>
</evidence>